<sequence>QIETWRGAVRKATKC</sequence>
<feature type="non-terminal residue" evidence="1">
    <location>
        <position position="1"/>
    </location>
</feature>
<dbReference type="EMBL" id="CAJVCH010274641">
    <property type="protein sequence ID" value="CAG7734691.1"/>
    <property type="molecule type" value="Genomic_DNA"/>
</dbReference>
<evidence type="ECO:0000313" key="1">
    <source>
        <dbReference type="EMBL" id="CAG7734691.1"/>
    </source>
</evidence>
<name>A0A8J2PEW1_9HEXA</name>
<accession>A0A8J2PEW1</accession>
<gene>
    <name evidence="1" type="ORF">AFUS01_LOCUS23068</name>
</gene>
<evidence type="ECO:0000313" key="2">
    <source>
        <dbReference type="Proteomes" id="UP000708208"/>
    </source>
</evidence>
<dbReference type="Proteomes" id="UP000708208">
    <property type="component" value="Unassembled WGS sequence"/>
</dbReference>
<keyword evidence="2" id="KW-1185">Reference proteome</keyword>
<reference evidence="1" key="1">
    <citation type="submission" date="2021-06" db="EMBL/GenBank/DDBJ databases">
        <authorList>
            <person name="Hodson N. C."/>
            <person name="Mongue J. A."/>
            <person name="Jaron S. K."/>
        </authorList>
    </citation>
    <scope>NUCLEOTIDE SEQUENCE</scope>
</reference>
<protein>
    <submittedName>
        <fullName evidence="1">Uncharacterized protein</fullName>
    </submittedName>
</protein>
<proteinExistence type="predicted"/>
<organism evidence="1 2">
    <name type="scientific">Allacma fusca</name>
    <dbReference type="NCBI Taxonomy" id="39272"/>
    <lineage>
        <taxon>Eukaryota</taxon>
        <taxon>Metazoa</taxon>
        <taxon>Ecdysozoa</taxon>
        <taxon>Arthropoda</taxon>
        <taxon>Hexapoda</taxon>
        <taxon>Collembola</taxon>
        <taxon>Symphypleona</taxon>
        <taxon>Sminthuridae</taxon>
        <taxon>Allacma</taxon>
    </lineage>
</organism>
<comment type="caution">
    <text evidence="1">The sequence shown here is derived from an EMBL/GenBank/DDBJ whole genome shotgun (WGS) entry which is preliminary data.</text>
</comment>